<dbReference type="Proteomes" id="UP000298030">
    <property type="component" value="Unassembled WGS sequence"/>
</dbReference>
<feature type="region of interest" description="Disordered" evidence="1">
    <location>
        <begin position="234"/>
        <end position="325"/>
    </location>
</feature>
<dbReference type="OrthoDB" id="3269515at2759"/>
<gene>
    <name evidence="2" type="ORF">FA13DRAFT_1395995</name>
</gene>
<evidence type="ECO:0000256" key="1">
    <source>
        <dbReference type="SAM" id="MobiDB-lite"/>
    </source>
</evidence>
<name>A0A4Y7SPX7_COPMI</name>
<keyword evidence="3" id="KW-1185">Reference proteome</keyword>
<feature type="compositionally biased region" description="Polar residues" evidence="1">
    <location>
        <begin position="260"/>
        <end position="270"/>
    </location>
</feature>
<evidence type="ECO:0000313" key="2">
    <source>
        <dbReference type="EMBL" id="TEB23933.1"/>
    </source>
</evidence>
<protein>
    <submittedName>
        <fullName evidence="2">Uncharacterized protein</fullName>
    </submittedName>
</protein>
<feature type="region of interest" description="Disordered" evidence="1">
    <location>
        <begin position="1"/>
        <end position="29"/>
    </location>
</feature>
<dbReference type="EMBL" id="QPFP01000072">
    <property type="protein sequence ID" value="TEB23933.1"/>
    <property type="molecule type" value="Genomic_DNA"/>
</dbReference>
<accession>A0A4Y7SPX7</accession>
<comment type="caution">
    <text evidence="2">The sequence shown here is derived from an EMBL/GenBank/DDBJ whole genome shotgun (WGS) entry which is preliminary data.</text>
</comment>
<evidence type="ECO:0000313" key="3">
    <source>
        <dbReference type="Proteomes" id="UP000298030"/>
    </source>
</evidence>
<dbReference type="AlphaFoldDB" id="A0A4Y7SPX7"/>
<proteinExistence type="predicted"/>
<feature type="region of interest" description="Disordered" evidence="1">
    <location>
        <begin position="53"/>
        <end position="109"/>
    </location>
</feature>
<feature type="compositionally biased region" description="Low complexity" evidence="1">
    <location>
        <begin position="234"/>
        <end position="246"/>
    </location>
</feature>
<feature type="compositionally biased region" description="Basic and acidic residues" evidence="1">
    <location>
        <begin position="74"/>
        <end position="85"/>
    </location>
</feature>
<reference evidence="2 3" key="1">
    <citation type="journal article" date="2019" name="Nat. Ecol. Evol.">
        <title>Megaphylogeny resolves global patterns of mushroom evolution.</title>
        <authorList>
            <person name="Varga T."/>
            <person name="Krizsan K."/>
            <person name="Foldi C."/>
            <person name="Dima B."/>
            <person name="Sanchez-Garcia M."/>
            <person name="Sanchez-Ramirez S."/>
            <person name="Szollosi G.J."/>
            <person name="Szarkandi J.G."/>
            <person name="Papp V."/>
            <person name="Albert L."/>
            <person name="Andreopoulos W."/>
            <person name="Angelini C."/>
            <person name="Antonin V."/>
            <person name="Barry K.W."/>
            <person name="Bougher N.L."/>
            <person name="Buchanan P."/>
            <person name="Buyck B."/>
            <person name="Bense V."/>
            <person name="Catcheside P."/>
            <person name="Chovatia M."/>
            <person name="Cooper J."/>
            <person name="Damon W."/>
            <person name="Desjardin D."/>
            <person name="Finy P."/>
            <person name="Geml J."/>
            <person name="Haridas S."/>
            <person name="Hughes K."/>
            <person name="Justo A."/>
            <person name="Karasinski D."/>
            <person name="Kautmanova I."/>
            <person name="Kiss B."/>
            <person name="Kocsube S."/>
            <person name="Kotiranta H."/>
            <person name="LaButti K.M."/>
            <person name="Lechner B.E."/>
            <person name="Liimatainen K."/>
            <person name="Lipzen A."/>
            <person name="Lukacs Z."/>
            <person name="Mihaltcheva S."/>
            <person name="Morgado L.N."/>
            <person name="Niskanen T."/>
            <person name="Noordeloos M.E."/>
            <person name="Ohm R.A."/>
            <person name="Ortiz-Santana B."/>
            <person name="Ovrebo C."/>
            <person name="Racz N."/>
            <person name="Riley R."/>
            <person name="Savchenko A."/>
            <person name="Shiryaev A."/>
            <person name="Soop K."/>
            <person name="Spirin V."/>
            <person name="Szebenyi C."/>
            <person name="Tomsovsky M."/>
            <person name="Tulloss R.E."/>
            <person name="Uehling J."/>
            <person name="Grigoriev I.V."/>
            <person name="Vagvolgyi C."/>
            <person name="Papp T."/>
            <person name="Martin F.M."/>
            <person name="Miettinen O."/>
            <person name="Hibbett D.S."/>
            <person name="Nagy L.G."/>
        </authorList>
    </citation>
    <scope>NUCLEOTIDE SEQUENCE [LARGE SCALE GENOMIC DNA]</scope>
    <source>
        <strain evidence="2 3">FP101781</strain>
    </source>
</reference>
<sequence length="360" mass="39236">MFESDSEKDEERRQHEPWETLRHRSIKRGILETVQKDNGWMDSLRAVAGSAFVNQGHSKASVASAPVPPRPRRRESEAWIDDVKQRRANLKATSRSRSGTGAGVITANDPYHHQVNTPWSEEVGFKIVQESPSSPALTIHQQVRVDSGDLQARSSDRNINGKFTSGRAPTGRAGMRDYFNYKLPPAGSSSIPMDKTIDGVGGGAREPPTRISMLPISPPRIMSPPLENQLLFTPNPNPNLNQTNANHLSPSKLPARSKNAKASGNTTLLSRLTERSAKGKVKARGGGAVAARTKARKASPDVTRVDNPLPFPSQEPVTPLRTGKRAAKLVKTRTVAEGKYHSVSGRAPEESSRHGALRIV</sequence>
<feature type="compositionally biased region" description="Basic and acidic residues" evidence="1">
    <location>
        <begin position="9"/>
        <end position="22"/>
    </location>
</feature>
<feature type="region of interest" description="Disordered" evidence="1">
    <location>
        <begin position="152"/>
        <end position="171"/>
    </location>
</feature>
<organism evidence="2 3">
    <name type="scientific">Coprinellus micaceus</name>
    <name type="common">Glistening ink-cap mushroom</name>
    <name type="synonym">Coprinus micaceus</name>
    <dbReference type="NCBI Taxonomy" id="71717"/>
    <lineage>
        <taxon>Eukaryota</taxon>
        <taxon>Fungi</taxon>
        <taxon>Dikarya</taxon>
        <taxon>Basidiomycota</taxon>
        <taxon>Agaricomycotina</taxon>
        <taxon>Agaricomycetes</taxon>
        <taxon>Agaricomycetidae</taxon>
        <taxon>Agaricales</taxon>
        <taxon>Agaricineae</taxon>
        <taxon>Psathyrellaceae</taxon>
        <taxon>Coprinellus</taxon>
    </lineage>
</organism>
<feature type="region of interest" description="Disordered" evidence="1">
    <location>
        <begin position="339"/>
        <end position="360"/>
    </location>
</feature>